<sequence length="251" mass="27989">MVWTWKEHLDTVLVPSGLLIMFGYHLFLLHRHLKLPHTTTMGHDNHYMGAWVEKMMQVESKDRSQALTVINSNISAAFNLSSISLVLSSLIGTWIRTTSNATFTIGRLIYGNTSQSVLAIKHISLLICFLVAFASFVQSARCYVHSNFLITMPNADIPMPLVQKAVVAGSNFWTVGMRALYFATPLLLWVFGPIPMFVASVVTVVVLYNLDSNSTPLLPFQLAEQAEGRGREILKKIGQEMSAVIEQHGRP</sequence>
<dbReference type="EMBL" id="CM037151">
    <property type="protein sequence ID" value="KAH7843222.1"/>
    <property type="molecule type" value="Genomic_DNA"/>
</dbReference>
<gene>
    <name evidence="1" type="ORF">Vadar_014069</name>
</gene>
<reference evidence="1 2" key="1">
    <citation type="journal article" date="2021" name="Hortic Res">
        <title>High-quality reference genome and annotation aids understanding of berry development for evergreen blueberry (Vaccinium darrowii).</title>
        <authorList>
            <person name="Yu J."/>
            <person name="Hulse-Kemp A.M."/>
            <person name="Babiker E."/>
            <person name="Staton M."/>
        </authorList>
    </citation>
    <scope>NUCLEOTIDE SEQUENCE [LARGE SCALE GENOMIC DNA]</scope>
    <source>
        <strain evidence="2">cv. NJ 8807/NJ 8810</strain>
        <tissue evidence="1">Young leaf</tissue>
    </source>
</reference>
<protein>
    <submittedName>
        <fullName evidence="1">Uncharacterized protein</fullName>
    </submittedName>
</protein>
<keyword evidence="2" id="KW-1185">Reference proteome</keyword>
<accession>A0ACB7XQY4</accession>
<organism evidence="1 2">
    <name type="scientific">Vaccinium darrowii</name>
    <dbReference type="NCBI Taxonomy" id="229202"/>
    <lineage>
        <taxon>Eukaryota</taxon>
        <taxon>Viridiplantae</taxon>
        <taxon>Streptophyta</taxon>
        <taxon>Embryophyta</taxon>
        <taxon>Tracheophyta</taxon>
        <taxon>Spermatophyta</taxon>
        <taxon>Magnoliopsida</taxon>
        <taxon>eudicotyledons</taxon>
        <taxon>Gunneridae</taxon>
        <taxon>Pentapetalae</taxon>
        <taxon>asterids</taxon>
        <taxon>Ericales</taxon>
        <taxon>Ericaceae</taxon>
        <taxon>Vaccinioideae</taxon>
        <taxon>Vaccinieae</taxon>
        <taxon>Vaccinium</taxon>
    </lineage>
</organism>
<dbReference type="Proteomes" id="UP000828048">
    <property type="component" value="Chromosome 1"/>
</dbReference>
<comment type="caution">
    <text evidence="1">The sequence shown here is derived from an EMBL/GenBank/DDBJ whole genome shotgun (WGS) entry which is preliminary data.</text>
</comment>
<proteinExistence type="predicted"/>
<evidence type="ECO:0000313" key="2">
    <source>
        <dbReference type="Proteomes" id="UP000828048"/>
    </source>
</evidence>
<name>A0ACB7XQY4_9ERIC</name>
<evidence type="ECO:0000313" key="1">
    <source>
        <dbReference type="EMBL" id="KAH7843222.1"/>
    </source>
</evidence>